<dbReference type="SUPFAM" id="SSF53613">
    <property type="entry name" value="Ribokinase-like"/>
    <property type="match status" value="1"/>
</dbReference>
<evidence type="ECO:0000256" key="1">
    <source>
        <dbReference type="ARBA" id="ARBA00000151"/>
    </source>
</evidence>
<keyword evidence="6" id="KW-0547">Nucleotide-binding</keyword>
<evidence type="ECO:0000256" key="9">
    <source>
        <dbReference type="ARBA" id="ARBA00022977"/>
    </source>
</evidence>
<dbReference type="PANTHER" id="PTHR20858:SF17">
    <property type="entry name" value="HYDROXYMETHYLPYRIMIDINE_PHOSPHOMETHYLPYRIMIDINE KINASE THI20-RELATED"/>
    <property type="match status" value="1"/>
</dbReference>
<keyword evidence="5" id="KW-0808">Transferase</keyword>
<protein>
    <submittedName>
        <fullName evidence="11">Phosphomethylpyrimidine kinase</fullName>
    </submittedName>
</protein>
<comment type="catalytic activity">
    <reaction evidence="2">
        <text>4-amino-2-methyl-5-(phosphooxymethyl)pyrimidine + ATP = 4-amino-2-methyl-5-(diphosphooxymethyl)pyrimidine + ADP</text>
        <dbReference type="Rhea" id="RHEA:19893"/>
        <dbReference type="ChEBI" id="CHEBI:30616"/>
        <dbReference type="ChEBI" id="CHEBI:57841"/>
        <dbReference type="ChEBI" id="CHEBI:58354"/>
        <dbReference type="ChEBI" id="CHEBI:456216"/>
        <dbReference type="EC" id="2.7.4.7"/>
    </reaction>
</comment>
<organism evidence="11 12">
    <name type="scientific">Saccharomonospora cyanea NA-134</name>
    <dbReference type="NCBI Taxonomy" id="882082"/>
    <lineage>
        <taxon>Bacteria</taxon>
        <taxon>Bacillati</taxon>
        <taxon>Actinomycetota</taxon>
        <taxon>Actinomycetes</taxon>
        <taxon>Pseudonocardiales</taxon>
        <taxon>Pseudonocardiaceae</taxon>
        <taxon>Saccharomonospora</taxon>
    </lineage>
</organism>
<dbReference type="UniPathway" id="UPA00060">
    <property type="reaction ID" value="UER00138"/>
</dbReference>
<evidence type="ECO:0000259" key="10">
    <source>
        <dbReference type="Pfam" id="PF08543"/>
    </source>
</evidence>
<comment type="pathway">
    <text evidence="4">Cofactor biosynthesis; thiamine diphosphate biosynthesis; 4-amino-2-methyl-5-diphosphomethylpyrimidine from 5-amino-1-(5-phospho-D-ribosyl)imidazole: step 3/3.</text>
</comment>
<dbReference type="Proteomes" id="UP000002791">
    <property type="component" value="Chromosome"/>
</dbReference>
<name>H5XR89_9PSEU</name>
<reference evidence="11 12" key="1">
    <citation type="submission" date="2011-11" db="EMBL/GenBank/DDBJ databases">
        <title>The Noncontiguous Finished sequence of Saccharomonospora cyanea NA-134.</title>
        <authorList>
            <consortium name="US DOE Joint Genome Institute"/>
            <person name="Lucas S."/>
            <person name="Han J."/>
            <person name="Lapidus A."/>
            <person name="Cheng J.-F."/>
            <person name="Goodwin L."/>
            <person name="Pitluck S."/>
            <person name="Peters L."/>
            <person name="Ovchinnikova G."/>
            <person name="Lu M."/>
            <person name="Detter J.C."/>
            <person name="Han C."/>
            <person name="Tapia R."/>
            <person name="Land M."/>
            <person name="Hauser L."/>
            <person name="Kyrpides N."/>
            <person name="Ivanova N."/>
            <person name="Pagani I."/>
            <person name="Brambilla E.-M."/>
            <person name="Klenk H.-P."/>
            <person name="Woyke T."/>
        </authorList>
    </citation>
    <scope>NUCLEOTIDE SEQUENCE [LARGE SCALE GENOMIC DNA]</scope>
    <source>
        <strain evidence="11 12">NA-134</strain>
    </source>
</reference>
<dbReference type="InterPro" id="IPR013749">
    <property type="entry name" value="PM/HMP-P_kinase-1"/>
</dbReference>
<dbReference type="GO" id="GO:0008972">
    <property type="term" value="F:phosphomethylpyrimidine kinase activity"/>
    <property type="evidence" value="ECO:0007669"/>
    <property type="project" value="UniProtKB-EC"/>
</dbReference>
<dbReference type="FunFam" id="3.40.1190.20:FF:000003">
    <property type="entry name" value="Phosphomethylpyrimidine kinase ThiD"/>
    <property type="match status" value="1"/>
</dbReference>
<comment type="function">
    <text evidence="3">Catalyzes the phosphorylation of hydroxymethylpyrimidine phosphate (HMP-P) to HMP-PP, and of HMP to HMP-P.</text>
</comment>
<keyword evidence="7 11" id="KW-0418">Kinase</keyword>
<keyword evidence="12" id="KW-1185">Reference proteome</keyword>
<dbReference type="eggNOG" id="COG0351">
    <property type="taxonomic scope" value="Bacteria"/>
</dbReference>
<dbReference type="PANTHER" id="PTHR20858">
    <property type="entry name" value="PHOSPHOMETHYLPYRIMIDINE KINASE"/>
    <property type="match status" value="1"/>
</dbReference>
<dbReference type="Gene3D" id="3.40.1190.20">
    <property type="match status" value="1"/>
</dbReference>
<evidence type="ECO:0000256" key="2">
    <source>
        <dbReference type="ARBA" id="ARBA00000565"/>
    </source>
</evidence>
<evidence type="ECO:0000256" key="7">
    <source>
        <dbReference type="ARBA" id="ARBA00022777"/>
    </source>
</evidence>
<evidence type="ECO:0000256" key="8">
    <source>
        <dbReference type="ARBA" id="ARBA00022840"/>
    </source>
</evidence>
<dbReference type="InterPro" id="IPR004399">
    <property type="entry name" value="HMP/HMP-P_kinase_dom"/>
</dbReference>
<comment type="catalytic activity">
    <reaction evidence="1">
        <text>4-amino-5-hydroxymethyl-2-methylpyrimidine + ATP = 4-amino-2-methyl-5-(phosphooxymethyl)pyrimidine + ADP + H(+)</text>
        <dbReference type="Rhea" id="RHEA:23096"/>
        <dbReference type="ChEBI" id="CHEBI:15378"/>
        <dbReference type="ChEBI" id="CHEBI:16892"/>
        <dbReference type="ChEBI" id="CHEBI:30616"/>
        <dbReference type="ChEBI" id="CHEBI:58354"/>
        <dbReference type="ChEBI" id="CHEBI:456216"/>
        <dbReference type="EC" id="2.7.1.49"/>
    </reaction>
</comment>
<dbReference type="GO" id="GO:0009229">
    <property type="term" value="P:thiamine diphosphate biosynthetic process"/>
    <property type="evidence" value="ECO:0007669"/>
    <property type="project" value="UniProtKB-UniPathway"/>
</dbReference>
<dbReference type="AlphaFoldDB" id="H5XR89"/>
<keyword evidence="9" id="KW-0784">Thiamine biosynthesis</keyword>
<dbReference type="Pfam" id="PF08543">
    <property type="entry name" value="Phos_pyr_kin"/>
    <property type="match status" value="1"/>
</dbReference>
<dbReference type="HOGENOM" id="CLU_020520_0_0_11"/>
<accession>H5XR89</accession>
<dbReference type="STRING" id="882082.SaccyDRAFT_4562"/>
<dbReference type="NCBIfam" id="TIGR00097">
    <property type="entry name" value="HMP-P_kinase"/>
    <property type="match status" value="1"/>
</dbReference>
<dbReference type="RefSeq" id="WP_005459621.1">
    <property type="nucleotide sequence ID" value="NZ_CM001440.1"/>
</dbReference>
<sequence length="282" mass="29045">MTETPKTALTVAGSDSGGGAGIQADLRTFFACGVHGMTALTAVTVQNSVGVHGFTEIPPDVVAAQIEAVAGDMGVDAAKTGMLATAEIISTVSSTMDEVGIGREQQVPLVVDPVAASMHGDPLLRDEALEAIRTELLPRATLVTPNLDEVRLLTGIDVTDTAGAREAAEALLAFGPQWVLVKGGHLSGSPRCVDLLSDGTHVMEFEGPRYDTPHTHGGGDTLASAVTAHLAKGLGVPDAVSVGKKFIERCVSESYPLGAGVGPVSPFWRLGPDLPSPVRPEL</sequence>
<gene>
    <name evidence="11" type="ORF">SaccyDRAFT_4562</name>
</gene>
<evidence type="ECO:0000256" key="4">
    <source>
        <dbReference type="ARBA" id="ARBA00004769"/>
    </source>
</evidence>
<evidence type="ECO:0000256" key="6">
    <source>
        <dbReference type="ARBA" id="ARBA00022741"/>
    </source>
</evidence>
<dbReference type="OrthoDB" id="34166at2"/>
<feature type="domain" description="Pyridoxamine kinase/Phosphomethylpyrimidine kinase" evidence="10">
    <location>
        <begin position="15"/>
        <end position="264"/>
    </location>
</feature>
<keyword evidence="8" id="KW-0067">ATP-binding</keyword>
<evidence type="ECO:0000313" key="11">
    <source>
        <dbReference type="EMBL" id="EHR63370.1"/>
    </source>
</evidence>
<evidence type="ECO:0000313" key="12">
    <source>
        <dbReference type="Proteomes" id="UP000002791"/>
    </source>
</evidence>
<evidence type="ECO:0000256" key="5">
    <source>
        <dbReference type="ARBA" id="ARBA00022679"/>
    </source>
</evidence>
<dbReference type="GO" id="GO:0009228">
    <property type="term" value="P:thiamine biosynthetic process"/>
    <property type="evidence" value="ECO:0007669"/>
    <property type="project" value="UniProtKB-KW"/>
</dbReference>
<dbReference type="GO" id="GO:0008902">
    <property type="term" value="F:hydroxymethylpyrimidine kinase activity"/>
    <property type="evidence" value="ECO:0007669"/>
    <property type="project" value="UniProtKB-EC"/>
</dbReference>
<dbReference type="InterPro" id="IPR029056">
    <property type="entry name" value="Ribokinase-like"/>
</dbReference>
<dbReference type="CDD" id="cd01169">
    <property type="entry name" value="HMPP_kinase"/>
    <property type="match status" value="1"/>
</dbReference>
<proteinExistence type="predicted"/>
<evidence type="ECO:0000256" key="3">
    <source>
        <dbReference type="ARBA" id="ARBA00003848"/>
    </source>
</evidence>
<dbReference type="GO" id="GO:0005524">
    <property type="term" value="F:ATP binding"/>
    <property type="evidence" value="ECO:0007669"/>
    <property type="project" value="UniProtKB-KW"/>
</dbReference>
<dbReference type="GO" id="GO:0005829">
    <property type="term" value="C:cytosol"/>
    <property type="evidence" value="ECO:0007669"/>
    <property type="project" value="TreeGrafter"/>
</dbReference>
<dbReference type="EMBL" id="CM001440">
    <property type="protein sequence ID" value="EHR63370.1"/>
    <property type="molecule type" value="Genomic_DNA"/>
</dbReference>